<evidence type="ECO:0000256" key="4">
    <source>
        <dbReference type="ARBA" id="ARBA00022801"/>
    </source>
</evidence>
<evidence type="ECO:0000256" key="8">
    <source>
        <dbReference type="ARBA" id="ARBA00023326"/>
    </source>
</evidence>
<accession>A0A3E0WBS0</accession>
<dbReference type="OrthoDB" id="9765195at2"/>
<dbReference type="InterPro" id="IPR017736">
    <property type="entry name" value="Glyco_hydro_1_beta-glucosidase"/>
</dbReference>
<feature type="active site" description="Proton donor" evidence="9">
    <location>
        <position position="168"/>
    </location>
</feature>
<evidence type="ECO:0000256" key="2">
    <source>
        <dbReference type="ARBA" id="ARBA00010838"/>
    </source>
</evidence>
<dbReference type="NCBIfam" id="TIGR03356">
    <property type="entry name" value="BGL"/>
    <property type="match status" value="1"/>
</dbReference>
<keyword evidence="8" id="KW-0624">Polysaccharide degradation</keyword>
<evidence type="ECO:0000256" key="6">
    <source>
        <dbReference type="ARBA" id="ARBA00023277"/>
    </source>
</evidence>
<dbReference type="GO" id="GO:0030245">
    <property type="term" value="P:cellulose catabolic process"/>
    <property type="evidence" value="ECO:0007669"/>
    <property type="project" value="UniProtKB-KW"/>
</dbReference>
<dbReference type="Proteomes" id="UP000257080">
    <property type="component" value="Unassembled WGS sequence"/>
</dbReference>
<reference evidence="12 13" key="1">
    <citation type="submission" date="2017-04" db="EMBL/GenBank/DDBJ databases">
        <title>Comparative genome analysis of Subtercola boreus.</title>
        <authorList>
            <person name="Cho Y.-J."/>
            <person name="Cho A."/>
            <person name="Kim O.-S."/>
            <person name="Lee J.-I."/>
        </authorList>
    </citation>
    <scope>NUCLEOTIDE SEQUENCE [LARGE SCALE GENOMIC DNA]</scope>
    <source>
        <strain evidence="12 13">P28004</strain>
    </source>
</reference>
<evidence type="ECO:0000256" key="9">
    <source>
        <dbReference type="PIRSR" id="PIRSR617736-1"/>
    </source>
</evidence>
<evidence type="ECO:0000256" key="7">
    <source>
        <dbReference type="ARBA" id="ARBA00023295"/>
    </source>
</evidence>
<evidence type="ECO:0000256" key="1">
    <source>
        <dbReference type="ARBA" id="ARBA00000448"/>
    </source>
</evidence>
<sequence>MTPSRSDFPPSFVWGTATASYQIEGATTEDGRGASIWDTFARRPGAIADGSTGDVADDHYHRMAGDVALMADLGVEAYRFSIAWPRIQPLGNGEVNRAGIDFYRRLADELLEKGITPWATLYHWDLPQALEDAGGWLERDTAHRFADYAGLVASELGDVVSNWITLNEPWCSAFLGYASGEHAPGRQEGTHAARAAHHLLLGHALALPNIRSAAPEANVGITLNLYSVHAASDSEADRDAARRIDGLGNRLFLDPVLTGAYPDDVLDDLGEAAWFEQNATPDDLAAISAPIDFLGINYYSRHTVRAGTAETLPPGLASTNPGSEFVQFIETGALRTQMGWEIHPDGLVDVLAMATAKAPGLPLYITENGSAYPDVVSADGTVDDPERLDYLQRHLDACREALAAGVPLAGYFAWSLIDNFEWAWGYSRRFGLVHVDYDTQVRTPKSSALWLRDMLRAEVR</sequence>
<keyword evidence="5" id="KW-0136">Cellulose degradation</keyword>
<proteinExistence type="inferred from homology"/>
<dbReference type="PANTHER" id="PTHR10353">
    <property type="entry name" value="GLYCOSYL HYDROLASE"/>
    <property type="match status" value="1"/>
</dbReference>
<feature type="binding site" evidence="10">
    <location>
        <position position="123"/>
    </location>
    <ligand>
        <name>substrate</name>
    </ligand>
</feature>
<dbReference type="EMBL" id="NBXE01000022">
    <property type="protein sequence ID" value="RFA26904.1"/>
    <property type="molecule type" value="Genomic_DNA"/>
</dbReference>
<organism evidence="12 13">
    <name type="scientific">Subtercola boreus</name>
    <dbReference type="NCBI Taxonomy" id="120213"/>
    <lineage>
        <taxon>Bacteria</taxon>
        <taxon>Bacillati</taxon>
        <taxon>Actinomycetota</taxon>
        <taxon>Actinomycetes</taxon>
        <taxon>Micrococcales</taxon>
        <taxon>Microbacteriaceae</taxon>
        <taxon>Subtercola</taxon>
    </lineage>
</organism>
<feature type="binding site" evidence="10">
    <location>
        <position position="414"/>
    </location>
    <ligand>
        <name>substrate</name>
    </ligand>
</feature>
<comment type="similarity">
    <text evidence="2 11">Belongs to the glycosyl hydrolase 1 family.</text>
</comment>
<feature type="binding site" evidence="10">
    <location>
        <position position="299"/>
    </location>
    <ligand>
        <name>substrate</name>
    </ligand>
</feature>
<protein>
    <recommendedName>
        <fullName evidence="3 11">Beta-glucosidase</fullName>
        <ecNumber evidence="3 11">3.2.1.21</ecNumber>
    </recommendedName>
</protein>
<dbReference type="InterPro" id="IPR001360">
    <property type="entry name" value="Glyco_hydro_1"/>
</dbReference>
<comment type="catalytic activity">
    <reaction evidence="1 11">
        <text>Hydrolysis of terminal, non-reducing beta-D-glucosyl residues with release of beta-D-glucose.</text>
        <dbReference type="EC" id="3.2.1.21"/>
    </reaction>
</comment>
<keyword evidence="6" id="KW-0119">Carbohydrate metabolism</keyword>
<evidence type="ECO:0000256" key="5">
    <source>
        <dbReference type="ARBA" id="ARBA00023001"/>
    </source>
</evidence>
<feature type="active site" description="Nucleophile" evidence="9">
    <location>
        <position position="367"/>
    </location>
</feature>
<evidence type="ECO:0000256" key="10">
    <source>
        <dbReference type="PIRSR" id="PIRSR617736-2"/>
    </source>
</evidence>
<evidence type="ECO:0000256" key="3">
    <source>
        <dbReference type="ARBA" id="ARBA00012744"/>
    </source>
</evidence>
<evidence type="ECO:0000256" key="11">
    <source>
        <dbReference type="RuleBase" id="RU361175"/>
    </source>
</evidence>
<dbReference type="PRINTS" id="PR00131">
    <property type="entry name" value="GLHYDRLASE1"/>
</dbReference>
<dbReference type="PANTHER" id="PTHR10353:SF36">
    <property type="entry name" value="LP05116P"/>
    <property type="match status" value="1"/>
</dbReference>
<dbReference type="GO" id="GO:0008422">
    <property type="term" value="F:beta-glucosidase activity"/>
    <property type="evidence" value="ECO:0007669"/>
    <property type="project" value="UniProtKB-EC"/>
</dbReference>
<dbReference type="EC" id="3.2.1.21" evidence="3 11"/>
<dbReference type="Gene3D" id="3.20.20.80">
    <property type="entry name" value="Glycosidases"/>
    <property type="match status" value="1"/>
</dbReference>
<keyword evidence="7 11" id="KW-0326">Glycosidase</keyword>
<dbReference type="InterPro" id="IPR017853">
    <property type="entry name" value="GH"/>
</dbReference>
<feature type="binding site" evidence="10">
    <location>
        <begin position="421"/>
        <end position="422"/>
    </location>
    <ligand>
        <name>substrate</name>
    </ligand>
</feature>
<dbReference type="GO" id="GO:0005829">
    <property type="term" value="C:cytosol"/>
    <property type="evidence" value="ECO:0007669"/>
    <property type="project" value="TreeGrafter"/>
</dbReference>
<feature type="binding site" evidence="10">
    <location>
        <position position="167"/>
    </location>
    <ligand>
        <name>substrate</name>
    </ligand>
</feature>
<evidence type="ECO:0000313" key="13">
    <source>
        <dbReference type="Proteomes" id="UP000257080"/>
    </source>
</evidence>
<gene>
    <name evidence="12" type="ORF">B7R25_09170</name>
</gene>
<comment type="caution">
    <text evidence="12">The sequence shown here is derived from an EMBL/GenBank/DDBJ whole genome shotgun (WGS) entry which is preliminary data.</text>
</comment>
<feature type="binding site" evidence="10">
    <location>
        <position position="22"/>
    </location>
    <ligand>
        <name>substrate</name>
    </ligand>
</feature>
<keyword evidence="4 11" id="KW-0378">Hydrolase</keyword>
<dbReference type="InterPro" id="IPR033132">
    <property type="entry name" value="GH_1_N_CS"/>
</dbReference>
<name>A0A3E0WBS0_9MICO</name>
<dbReference type="AlphaFoldDB" id="A0A3E0WBS0"/>
<dbReference type="FunFam" id="3.20.20.80:FF:000004">
    <property type="entry name" value="Beta-glucosidase 6-phospho-beta-glucosidase"/>
    <property type="match status" value="1"/>
</dbReference>
<evidence type="ECO:0000313" key="12">
    <source>
        <dbReference type="EMBL" id="RFA26904.1"/>
    </source>
</evidence>
<dbReference type="PROSITE" id="PS00653">
    <property type="entry name" value="GLYCOSYL_HYDROL_F1_2"/>
    <property type="match status" value="1"/>
</dbReference>
<dbReference type="SUPFAM" id="SSF51445">
    <property type="entry name" value="(Trans)glycosidases"/>
    <property type="match status" value="1"/>
</dbReference>
<dbReference type="RefSeq" id="WP_116418666.1">
    <property type="nucleotide sequence ID" value="NZ_NBXC01000017.1"/>
</dbReference>
<dbReference type="Pfam" id="PF00232">
    <property type="entry name" value="Glyco_hydro_1"/>
    <property type="match status" value="1"/>
</dbReference>